<feature type="transmembrane region" description="Helical" evidence="5">
    <location>
        <begin position="69"/>
        <end position="89"/>
    </location>
</feature>
<reference evidence="7" key="1">
    <citation type="submission" date="2023-10" db="EMBL/GenBank/DDBJ databases">
        <authorList>
            <person name="Chen Y."/>
            <person name="Shah S."/>
            <person name="Dougan E. K."/>
            <person name="Thang M."/>
            <person name="Chan C."/>
        </authorList>
    </citation>
    <scope>NUCLEOTIDE SEQUENCE [LARGE SCALE GENOMIC DNA]</scope>
</reference>
<keyword evidence="8" id="KW-1185">Reference proteome</keyword>
<protein>
    <recommendedName>
        <fullName evidence="6">Amino acid transporter transmembrane domain-containing protein</fullName>
    </recommendedName>
</protein>
<evidence type="ECO:0000256" key="5">
    <source>
        <dbReference type="SAM" id="Phobius"/>
    </source>
</evidence>
<feature type="transmembrane region" description="Helical" evidence="5">
    <location>
        <begin position="29"/>
        <end position="49"/>
    </location>
</feature>
<comment type="caution">
    <text evidence="7">The sequence shown here is derived from an EMBL/GenBank/DDBJ whole genome shotgun (WGS) entry which is preliminary data.</text>
</comment>
<keyword evidence="2 5" id="KW-0812">Transmembrane</keyword>
<dbReference type="InterPro" id="IPR013057">
    <property type="entry name" value="AA_transpt_TM"/>
</dbReference>
<evidence type="ECO:0000256" key="4">
    <source>
        <dbReference type="ARBA" id="ARBA00023136"/>
    </source>
</evidence>
<proteinExistence type="predicted"/>
<sequence length="208" mass="22509">MAHFNAPAFYADLKGRRPSSFAAVAPRRIAYTIAFLVYVSFGFSGYAVFGESVPGNALASYELSRSVLLMWLGMGVCVVASFPLLFAALRDALLRLLSRAAGVYLDARGRSGQAITVVAVVLITFIGAESEDLSVVVPRRARSLTPLALVRRADTRRCDSIPQAATNSSLQRPRLGAPRGWQRSRCGVVRGRGLPGHPGGDMSWRWLV</sequence>
<evidence type="ECO:0000313" key="7">
    <source>
        <dbReference type="EMBL" id="CAK0819385.1"/>
    </source>
</evidence>
<name>A0ABN9RJS5_9DINO</name>
<comment type="subcellular location">
    <subcellularLocation>
        <location evidence="1">Membrane</location>
        <topology evidence="1">Multi-pass membrane protein</topology>
    </subcellularLocation>
</comment>
<accession>A0ABN9RJS5</accession>
<dbReference type="EMBL" id="CAUYUJ010007036">
    <property type="protein sequence ID" value="CAK0819385.1"/>
    <property type="molecule type" value="Genomic_DNA"/>
</dbReference>
<gene>
    <name evidence="7" type="ORF">PCOR1329_LOCUS21383</name>
</gene>
<evidence type="ECO:0000313" key="8">
    <source>
        <dbReference type="Proteomes" id="UP001189429"/>
    </source>
</evidence>
<feature type="domain" description="Amino acid transporter transmembrane" evidence="6">
    <location>
        <begin position="18"/>
        <end position="134"/>
    </location>
</feature>
<evidence type="ECO:0000256" key="3">
    <source>
        <dbReference type="ARBA" id="ARBA00022989"/>
    </source>
</evidence>
<keyword evidence="4 5" id="KW-0472">Membrane</keyword>
<dbReference type="Pfam" id="PF01490">
    <property type="entry name" value="Aa_trans"/>
    <property type="match status" value="1"/>
</dbReference>
<evidence type="ECO:0000259" key="6">
    <source>
        <dbReference type="Pfam" id="PF01490"/>
    </source>
</evidence>
<dbReference type="Proteomes" id="UP001189429">
    <property type="component" value="Unassembled WGS sequence"/>
</dbReference>
<dbReference type="PANTHER" id="PTHR22950">
    <property type="entry name" value="AMINO ACID TRANSPORTER"/>
    <property type="match status" value="1"/>
</dbReference>
<keyword evidence="3 5" id="KW-1133">Transmembrane helix</keyword>
<evidence type="ECO:0000256" key="1">
    <source>
        <dbReference type="ARBA" id="ARBA00004141"/>
    </source>
</evidence>
<organism evidence="7 8">
    <name type="scientific">Prorocentrum cordatum</name>
    <dbReference type="NCBI Taxonomy" id="2364126"/>
    <lineage>
        <taxon>Eukaryota</taxon>
        <taxon>Sar</taxon>
        <taxon>Alveolata</taxon>
        <taxon>Dinophyceae</taxon>
        <taxon>Prorocentrales</taxon>
        <taxon>Prorocentraceae</taxon>
        <taxon>Prorocentrum</taxon>
    </lineage>
</organism>
<evidence type="ECO:0000256" key="2">
    <source>
        <dbReference type="ARBA" id="ARBA00022692"/>
    </source>
</evidence>